<name>A0A1F5S811_9BACT</name>
<dbReference type="EMBL" id="MFFS01000016">
    <property type="protein sequence ID" value="OGF22692.1"/>
    <property type="molecule type" value="Genomic_DNA"/>
</dbReference>
<accession>A0A1F5S811</accession>
<dbReference type="Gene3D" id="3.40.50.2300">
    <property type="match status" value="1"/>
</dbReference>
<dbReference type="STRING" id="1797985.A2Y83_03135"/>
<organism evidence="1 2">
    <name type="scientific">Candidatus Falkowbacteria bacterium RBG_13_39_14</name>
    <dbReference type="NCBI Taxonomy" id="1797985"/>
    <lineage>
        <taxon>Bacteria</taxon>
        <taxon>Candidatus Falkowiibacteriota</taxon>
    </lineage>
</organism>
<reference evidence="1 2" key="1">
    <citation type="journal article" date="2016" name="Nat. Commun.">
        <title>Thousands of microbial genomes shed light on interconnected biogeochemical processes in an aquifer system.</title>
        <authorList>
            <person name="Anantharaman K."/>
            <person name="Brown C.T."/>
            <person name="Hug L.A."/>
            <person name="Sharon I."/>
            <person name="Castelle C.J."/>
            <person name="Probst A.J."/>
            <person name="Thomas B.C."/>
            <person name="Singh A."/>
            <person name="Wilkins M.J."/>
            <person name="Karaoz U."/>
            <person name="Brodie E.L."/>
            <person name="Williams K.H."/>
            <person name="Hubbard S.S."/>
            <person name="Banfield J.F."/>
        </authorList>
    </citation>
    <scope>NUCLEOTIDE SEQUENCE [LARGE SCALE GENOMIC DNA]</scope>
</reference>
<gene>
    <name evidence="1" type="ORF">A2Y83_03135</name>
</gene>
<dbReference type="SUPFAM" id="SSF52172">
    <property type="entry name" value="CheY-like"/>
    <property type="match status" value="1"/>
</dbReference>
<dbReference type="InterPro" id="IPR011006">
    <property type="entry name" value="CheY-like_superfamily"/>
</dbReference>
<dbReference type="Proteomes" id="UP000178323">
    <property type="component" value="Unassembled WGS sequence"/>
</dbReference>
<comment type="caution">
    <text evidence="1">The sequence shown here is derived from an EMBL/GenBank/DDBJ whole genome shotgun (WGS) entry which is preliminary data.</text>
</comment>
<proteinExistence type="predicted"/>
<evidence type="ECO:0008006" key="3">
    <source>
        <dbReference type="Google" id="ProtNLM"/>
    </source>
</evidence>
<evidence type="ECO:0000313" key="1">
    <source>
        <dbReference type="EMBL" id="OGF22692.1"/>
    </source>
</evidence>
<sequence length="122" mass="13638">MSKELQMVLIVEDSATWQHEFAERLFGKVKILPAYTLSHAEAVIEERGELLSVVVLDGMIYSDCKCDTIPLAESLRKKFPELPIVAIATISSHREELEEAGCNYSCTKKDLPAKLCEILNLA</sequence>
<dbReference type="AlphaFoldDB" id="A0A1F5S811"/>
<evidence type="ECO:0000313" key="2">
    <source>
        <dbReference type="Proteomes" id="UP000178323"/>
    </source>
</evidence>
<protein>
    <recommendedName>
        <fullName evidence="3">Response regulatory domain-containing protein</fullName>
    </recommendedName>
</protein>